<proteinExistence type="predicted"/>
<feature type="region of interest" description="Disordered" evidence="1">
    <location>
        <begin position="28"/>
        <end position="98"/>
    </location>
</feature>
<keyword evidence="2" id="KW-0732">Signal</keyword>
<evidence type="ECO:0000256" key="2">
    <source>
        <dbReference type="SAM" id="SignalP"/>
    </source>
</evidence>
<dbReference type="RefSeq" id="WP_106542237.1">
    <property type="nucleotide sequence ID" value="NZ_BLAU01000001.1"/>
</dbReference>
<dbReference type="Proteomes" id="UP000240621">
    <property type="component" value="Unassembled WGS sequence"/>
</dbReference>
<comment type="caution">
    <text evidence="3">The sequence shown here is derived from an EMBL/GenBank/DDBJ whole genome shotgun (WGS) entry which is preliminary data.</text>
</comment>
<evidence type="ECO:0000256" key="1">
    <source>
        <dbReference type="SAM" id="MobiDB-lite"/>
    </source>
</evidence>
<dbReference type="OrthoDB" id="931766at2"/>
<evidence type="ECO:0000313" key="4">
    <source>
        <dbReference type="Proteomes" id="UP000240621"/>
    </source>
</evidence>
<dbReference type="EMBL" id="PYGC01000005">
    <property type="protein sequence ID" value="PSK82625.1"/>
    <property type="molecule type" value="Genomic_DNA"/>
</dbReference>
<feature type="signal peptide" evidence="2">
    <location>
        <begin position="1"/>
        <end position="21"/>
    </location>
</feature>
<sequence length="388" mass="40426">MKRLFTLIFSLLICMSLSAIADEGGGNNGNNGNNSGQQQGNNGNNGNQGNNGNSGNHENGEEGEEDEGDHEGGSGGNHEDGDHQEGEEGGGQGNNSAYIMQIGGNNRAYINQESVHNGIASIVVNGDNNNAYIMQKGNGGISGFGYEVGDFDVCSGFSPILPPDEEQPLWDVSTAFSNIELVCGGELVITDAGFSFHTVAPGIYITGDNNKASIEQRGKTGIAGIRITGDKNGAKIDQCGNSGQAYIDITSAKLSDGTKGLTAVISQQGKTNFAYSILKGVSNDPTIHAGSNITQHGNSNSAFQYSEGDNIRLGVTQEGGFNTARQINVGDHTFMGIAQSGSQNIAVEMSTGNYNNSYIQQDGSRNEALILQGNPAVTGVTVPTITMN</sequence>
<protein>
    <submittedName>
        <fullName evidence="3">Curlin associated repeat-containing protein</fullName>
    </submittedName>
</protein>
<evidence type="ECO:0000313" key="3">
    <source>
        <dbReference type="EMBL" id="PSK82625.1"/>
    </source>
</evidence>
<feature type="compositionally biased region" description="Low complexity" evidence="1">
    <location>
        <begin position="30"/>
        <end position="57"/>
    </location>
</feature>
<gene>
    <name evidence="3" type="ORF">CLV93_10517</name>
</gene>
<reference evidence="3 4" key="1">
    <citation type="submission" date="2018-03" db="EMBL/GenBank/DDBJ databases">
        <title>Genomic Encyclopedia of Archaeal and Bacterial Type Strains, Phase II (KMG-II): from individual species to whole genera.</title>
        <authorList>
            <person name="Goeker M."/>
        </authorList>
    </citation>
    <scope>NUCLEOTIDE SEQUENCE [LARGE SCALE GENOMIC DNA]</scope>
    <source>
        <strain evidence="3 4">DSM 27267</strain>
    </source>
</reference>
<name>A0A2P8CCD7_9BACT</name>
<accession>A0A2P8CCD7</accession>
<feature type="compositionally biased region" description="Basic and acidic residues" evidence="1">
    <location>
        <begin position="77"/>
        <end position="86"/>
    </location>
</feature>
<dbReference type="AlphaFoldDB" id="A0A2P8CCD7"/>
<organism evidence="3 4">
    <name type="scientific">Prolixibacter denitrificans</name>
    <dbReference type="NCBI Taxonomy" id="1541063"/>
    <lineage>
        <taxon>Bacteria</taxon>
        <taxon>Pseudomonadati</taxon>
        <taxon>Bacteroidota</taxon>
        <taxon>Bacteroidia</taxon>
        <taxon>Marinilabiliales</taxon>
        <taxon>Prolixibacteraceae</taxon>
        <taxon>Prolixibacter</taxon>
    </lineage>
</organism>
<feature type="chain" id="PRO_5015143787" evidence="2">
    <location>
        <begin position="22"/>
        <end position="388"/>
    </location>
</feature>